<evidence type="ECO:0008006" key="3">
    <source>
        <dbReference type="Google" id="ProtNLM"/>
    </source>
</evidence>
<dbReference type="RefSeq" id="WP_057896026.1">
    <property type="nucleotide sequence ID" value="NZ_AZEH01000034.1"/>
</dbReference>
<evidence type="ECO:0000313" key="2">
    <source>
        <dbReference type="Proteomes" id="UP000051686"/>
    </source>
</evidence>
<reference evidence="1 2" key="1">
    <citation type="journal article" date="2015" name="Genome Announc.">
        <title>Expanding the biotechnology potential of lactobacilli through comparative genomics of 213 strains and associated genera.</title>
        <authorList>
            <person name="Sun Z."/>
            <person name="Harris H.M."/>
            <person name="McCann A."/>
            <person name="Guo C."/>
            <person name="Argimon S."/>
            <person name="Zhang W."/>
            <person name="Yang X."/>
            <person name="Jeffery I.B."/>
            <person name="Cooney J.C."/>
            <person name="Kagawa T.F."/>
            <person name="Liu W."/>
            <person name="Song Y."/>
            <person name="Salvetti E."/>
            <person name="Wrobel A."/>
            <person name="Rasinkangas P."/>
            <person name="Parkhill J."/>
            <person name="Rea M.C."/>
            <person name="O'Sullivan O."/>
            <person name="Ritari J."/>
            <person name="Douillard F.P."/>
            <person name="Paul Ross R."/>
            <person name="Yang R."/>
            <person name="Briner A.E."/>
            <person name="Felis G.E."/>
            <person name="de Vos W.M."/>
            <person name="Barrangou R."/>
            <person name="Klaenhammer T.R."/>
            <person name="Caufield P.W."/>
            <person name="Cui Y."/>
            <person name="Zhang H."/>
            <person name="O'Toole P.W."/>
        </authorList>
    </citation>
    <scope>NUCLEOTIDE SEQUENCE [LARGE SCALE GENOMIC DNA]</scope>
    <source>
        <strain evidence="1 2">DSM 19972</strain>
    </source>
</reference>
<protein>
    <recommendedName>
        <fullName evidence="3">Acetyl-CoA carboxylase</fullName>
    </recommendedName>
</protein>
<sequence>MNNDLDVICGRIMLLFKRVDQTRYWIQVANDPYDSSYNFFFNSQRRGKRLKSIPLHKLENYDLRYLEKIIDELKQETNLTIKFIGFADMRWPKTQKIIQWRRDNLE</sequence>
<dbReference type="EMBL" id="AZEH01000034">
    <property type="protein sequence ID" value="KRL05146.1"/>
    <property type="molecule type" value="Genomic_DNA"/>
</dbReference>
<proteinExistence type="predicted"/>
<accession>A0A0R1MIY3</accession>
<dbReference type="Proteomes" id="UP000051686">
    <property type="component" value="Unassembled WGS sequence"/>
</dbReference>
<dbReference type="AlphaFoldDB" id="A0A0R1MIY3"/>
<keyword evidence="2" id="KW-1185">Reference proteome</keyword>
<organism evidence="1 2">
    <name type="scientific">Liquorilactobacillus oeni DSM 19972</name>
    <dbReference type="NCBI Taxonomy" id="1423777"/>
    <lineage>
        <taxon>Bacteria</taxon>
        <taxon>Bacillati</taxon>
        <taxon>Bacillota</taxon>
        <taxon>Bacilli</taxon>
        <taxon>Lactobacillales</taxon>
        <taxon>Lactobacillaceae</taxon>
        <taxon>Liquorilactobacillus</taxon>
    </lineage>
</organism>
<gene>
    <name evidence="1" type="ORF">FD46_GL001096</name>
</gene>
<name>A0A0R1MIY3_9LACO</name>
<dbReference type="STRING" id="1423777.FD46_GL001096"/>
<dbReference type="PATRIC" id="fig|1423777.3.peg.1130"/>
<evidence type="ECO:0000313" key="1">
    <source>
        <dbReference type="EMBL" id="KRL05146.1"/>
    </source>
</evidence>
<comment type="caution">
    <text evidence="1">The sequence shown here is derived from an EMBL/GenBank/DDBJ whole genome shotgun (WGS) entry which is preliminary data.</text>
</comment>